<name>A0AAV7TKX1_PLEWA</name>
<dbReference type="PANTHER" id="PTHR35673">
    <property type="entry name" value="UPF0500 PROTEIN C1ORF216"/>
    <property type="match status" value="1"/>
</dbReference>
<gene>
    <name evidence="2" type="ORF">NDU88_002116</name>
</gene>
<reference evidence="2" key="1">
    <citation type="journal article" date="2022" name="bioRxiv">
        <title>Sequencing and chromosome-scale assembly of the giantPleurodeles waltlgenome.</title>
        <authorList>
            <person name="Brown T."/>
            <person name="Elewa A."/>
            <person name="Iarovenko S."/>
            <person name="Subramanian E."/>
            <person name="Araus A.J."/>
            <person name="Petzold A."/>
            <person name="Susuki M."/>
            <person name="Suzuki K.-i.T."/>
            <person name="Hayashi T."/>
            <person name="Toyoda A."/>
            <person name="Oliveira C."/>
            <person name="Osipova E."/>
            <person name="Leigh N.D."/>
            <person name="Simon A."/>
            <person name="Yun M.H."/>
        </authorList>
    </citation>
    <scope>NUCLEOTIDE SEQUENCE</scope>
    <source>
        <strain evidence="2">20211129_DDA</strain>
        <tissue evidence="2">Liver</tissue>
    </source>
</reference>
<organism evidence="2 3">
    <name type="scientific">Pleurodeles waltl</name>
    <name type="common">Iberian ribbed newt</name>
    <dbReference type="NCBI Taxonomy" id="8319"/>
    <lineage>
        <taxon>Eukaryota</taxon>
        <taxon>Metazoa</taxon>
        <taxon>Chordata</taxon>
        <taxon>Craniata</taxon>
        <taxon>Vertebrata</taxon>
        <taxon>Euteleostomi</taxon>
        <taxon>Amphibia</taxon>
        <taxon>Batrachia</taxon>
        <taxon>Caudata</taxon>
        <taxon>Salamandroidea</taxon>
        <taxon>Salamandridae</taxon>
        <taxon>Pleurodelinae</taxon>
        <taxon>Pleurodeles</taxon>
    </lineage>
</organism>
<dbReference type="PANTHER" id="PTHR35673:SF1">
    <property type="entry name" value="UPF0500 PROTEIN C1ORF216"/>
    <property type="match status" value="1"/>
</dbReference>
<evidence type="ECO:0000256" key="1">
    <source>
        <dbReference type="SAM" id="MobiDB-lite"/>
    </source>
</evidence>
<comment type="caution">
    <text evidence="2">The sequence shown here is derived from an EMBL/GenBank/DDBJ whole genome shotgun (WGS) entry which is preliminary data.</text>
</comment>
<dbReference type="EMBL" id="JANPWB010000006">
    <property type="protein sequence ID" value="KAJ1176849.1"/>
    <property type="molecule type" value="Genomic_DNA"/>
</dbReference>
<dbReference type="AlphaFoldDB" id="A0AAV7TKX1"/>
<feature type="compositionally biased region" description="Basic and acidic residues" evidence="1">
    <location>
        <begin position="93"/>
        <end position="103"/>
    </location>
</feature>
<accession>A0AAV7TKX1</accession>
<evidence type="ECO:0000313" key="3">
    <source>
        <dbReference type="Proteomes" id="UP001066276"/>
    </source>
</evidence>
<protein>
    <submittedName>
        <fullName evidence="2">Uncharacterized protein</fullName>
    </submittedName>
</protein>
<keyword evidence="3" id="KW-1185">Reference proteome</keyword>
<evidence type="ECO:0000313" key="2">
    <source>
        <dbReference type="EMBL" id="KAJ1176849.1"/>
    </source>
</evidence>
<sequence>MRLLARKLQGKPWDRGGREGSGDPEGALLEALREMLAIHKSNMPQKSIFQEVKWEPTAGNTFLSEKEMKQDKNFNIVDEACDRNKNWNLAKAQAEEKAGERESTSSPDDNQKQRVKHKLKDLSQAMRSEGIGLSSEEEVRSPPEGAEVSIVEEDAETAEDTVRVCEDWAGSPMEDNGYASSSLSIDSPDSITLNTWNLPAGTTLNDQKALVENNELIEADAETSSDSDAYLPSLAEALQKLQDKEKLKRQEKEKHQVHLTMYRRLALLRWIRGLQQRVVDQQNRLQESFDTILDNRKELLRYIQHGVGCSKESTTEAL</sequence>
<feature type="region of interest" description="Disordered" evidence="1">
    <location>
        <begin position="1"/>
        <end position="24"/>
    </location>
</feature>
<proteinExistence type="predicted"/>
<dbReference type="InterPro" id="IPR027812">
    <property type="entry name" value="DUF4653"/>
</dbReference>
<feature type="region of interest" description="Disordered" evidence="1">
    <location>
        <begin position="92"/>
        <end position="144"/>
    </location>
</feature>
<feature type="compositionally biased region" description="Basic and acidic residues" evidence="1">
    <location>
        <begin position="12"/>
        <end position="21"/>
    </location>
</feature>
<dbReference type="Proteomes" id="UP001066276">
    <property type="component" value="Chromosome 3_2"/>
</dbReference>
<dbReference type="Pfam" id="PF15546">
    <property type="entry name" value="DUF4653"/>
    <property type="match status" value="1"/>
</dbReference>